<proteinExistence type="predicted"/>
<dbReference type="PANTHER" id="PTHR33993">
    <property type="entry name" value="GLYOXALASE-RELATED"/>
    <property type="match status" value="1"/>
</dbReference>
<dbReference type="PROSITE" id="PS51819">
    <property type="entry name" value="VOC"/>
    <property type="match status" value="1"/>
</dbReference>
<feature type="domain" description="VOC" evidence="1">
    <location>
        <begin position="6"/>
        <end position="112"/>
    </location>
</feature>
<gene>
    <name evidence="2" type="ORF">FHP25_12720</name>
</gene>
<dbReference type="Gene3D" id="3.10.180.10">
    <property type="entry name" value="2,3-Dihydroxybiphenyl 1,2-Dioxygenase, domain 1"/>
    <property type="match status" value="1"/>
</dbReference>
<dbReference type="InterPro" id="IPR041581">
    <property type="entry name" value="Glyoxalase_6"/>
</dbReference>
<sequence>MERVLGIGGVFFRARDGKALSQWYARHLGIPLDGPFWQEAGPTVWAPFAEDTDYFGRREQQWMINFRVRDLDAMVLQLRQAGVTVQDPQTHEVGRFARLHDPEGNPIELWEPLDAAQLRRVEEAYR</sequence>
<dbReference type="InterPro" id="IPR052164">
    <property type="entry name" value="Anthracycline_SecMetBiosynth"/>
</dbReference>
<keyword evidence="3" id="KW-1185">Reference proteome</keyword>
<protein>
    <submittedName>
        <fullName evidence="2">VOC family protein</fullName>
    </submittedName>
</protein>
<dbReference type="Pfam" id="PF18029">
    <property type="entry name" value="Glyoxalase_6"/>
    <property type="match status" value="1"/>
</dbReference>
<dbReference type="RefSeq" id="WP_147847314.1">
    <property type="nucleotide sequence ID" value="NZ_VDUZ01000012.1"/>
</dbReference>
<evidence type="ECO:0000313" key="2">
    <source>
        <dbReference type="EMBL" id="TXL75953.1"/>
    </source>
</evidence>
<organism evidence="2 3">
    <name type="scientific">Vineibacter terrae</name>
    <dbReference type="NCBI Taxonomy" id="2586908"/>
    <lineage>
        <taxon>Bacteria</taxon>
        <taxon>Pseudomonadati</taxon>
        <taxon>Pseudomonadota</taxon>
        <taxon>Alphaproteobacteria</taxon>
        <taxon>Hyphomicrobiales</taxon>
        <taxon>Vineibacter</taxon>
    </lineage>
</organism>
<comment type="caution">
    <text evidence="2">The sequence shown here is derived from an EMBL/GenBank/DDBJ whole genome shotgun (WGS) entry which is preliminary data.</text>
</comment>
<name>A0A5C8PP25_9HYPH</name>
<dbReference type="Proteomes" id="UP000321638">
    <property type="component" value="Unassembled WGS sequence"/>
</dbReference>
<dbReference type="SUPFAM" id="SSF54593">
    <property type="entry name" value="Glyoxalase/Bleomycin resistance protein/Dihydroxybiphenyl dioxygenase"/>
    <property type="match status" value="1"/>
</dbReference>
<dbReference type="AlphaFoldDB" id="A0A5C8PP25"/>
<evidence type="ECO:0000313" key="3">
    <source>
        <dbReference type="Proteomes" id="UP000321638"/>
    </source>
</evidence>
<dbReference type="InterPro" id="IPR029068">
    <property type="entry name" value="Glyas_Bleomycin-R_OHBP_Dase"/>
</dbReference>
<evidence type="ECO:0000259" key="1">
    <source>
        <dbReference type="PROSITE" id="PS51819"/>
    </source>
</evidence>
<dbReference type="PANTHER" id="PTHR33993:SF5">
    <property type="entry name" value="GLYOXALASE"/>
    <property type="match status" value="1"/>
</dbReference>
<reference evidence="2 3" key="1">
    <citation type="submission" date="2019-06" db="EMBL/GenBank/DDBJ databases">
        <title>New taxonomy in bacterial strain CC-CFT640, isolated from vineyard.</title>
        <authorList>
            <person name="Lin S.-Y."/>
            <person name="Tsai C.-F."/>
            <person name="Young C.-C."/>
        </authorList>
    </citation>
    <scope>NUCLEOTIDE SEQUENCE [LARGE SCALE GENOMIC DNA]</scope>
    <source>
        <strain evidence="2 3">CC-CFT640</strain>
    </source>
</reference>
<dbReference type="OrthoDB" id="9799428at2"/>
<dbReference type="EMBL" id="VDUZ01000012">
    <property type="protein sequence ID" value="TXL75953.1"/>
    <property type="molecule type" value="Genomic_DNA"/>
</dbReference>
<dbReference type="InterPro" id="IPR037523">
    <property type="entry name" value="VOC_core"/>
</dbReference>
<accession>A0A5C8PP25</accession>